<evidence type="ECO:0000313" key="9">
    <source>
        <dbReference type="Proteomes" id="UP000199542"/>
    </source>
</evidence>
<dbReference type="InterPro" id="IPR020846">
    <property type="entry name" value="MFS_dom"/>
</dbReference>
<dbReference type="PANTHER" id="PTHR43124">
    <property type="entry name" value="PURINE EFFLUX PUMP PBUE"/>
    <property type="match status" value="1"/>
</dbReference>
<dbReference type="AlphaFoldDB" id="A0A1G4S077"/>
<feature type="transmembrane region" description="Helical" evidence="6">
    <location>
        <begin position="165"/>
        <end position="188"/>
    </location>
</feature>
<dbReference type="Pfam" id="PF07690">
    <property type="entry name" value="MFS_1"/>
    <property type="match status" value="1"/>
</dbReference>
<dbReference type="PROSITE" id="PS50850">
    <property type="entry name" value="MFS"/>
    <property type="match status" value="1"/>
</dbReference>
<dbReference type="EMBL" id="FMTM01000004">
    <property type="protein sequence ID" value="SCW62613.1"/>
    <property type="molecule type" value="Genomic_DNA"/>
</dbReference>
<comment type="subcellular location">
    <subcellularLocation>
        <location evidence="1">Cell membrane</location>
        <topology evidence="1">Multi-pass membrane protein</topology>
    </subcellularLocation>
</comment>
<dbReference type="GO" id="GO:0005886">
    <property type="term" value="C:plasma membrane"/>
    <property type="evidence" value="ECO:0007669"/>
    <property type="project" value="UniProtKB-SubCell"/>
</dbReference>
<keyword evidence="2" id="KW-1003">Cell membrane</keyword>
<dbReference type="Gene3D" id="1.20.1250.20">
    <property type="entry name" value="MFS general substrate transporter like domains"/>
    <property type="match status" value="1"/>
</dbReference>
<proteinExistence type="predicted"/>
<accession>A0A1G4S077</accession>
<feature type="transmembrane region" description="Helical" evidence="6">
    <location>
        <begin position="243"/>
        <end position="261"/>
    </location>
</feature>
<dbReference type="InterPro" id="IPR036259">
    <property type="entry name" value="MFS_trans_sf"/>
</dbReference>
<dbReference type="SUPFAM" id="SSF103473">
    <property type="entry name" value="MFS general substrate transporter"/>
    <property type="match status" value="1"/>
</dbReference>
<feature type="transmembrane region" description="Helical" evidence="6">
    <location>
        <begin position="208"/>
        <end position="231"/>
    </location>
</feature>
<evidence type="ECO:0000256" key="6">
    <source>
        <dbReference type="SAM" id="Phobius"/>
    </source>
</evidence>
<dbReference type="PANTHER" id="PTHR43124:SF8">
    <property type="entry name" value="INNER MEMBRANE TRANSPORT PROTEIN YDHP"/>
    <property type="match status" value="1"/>
</dbReference>
<gene>
    <name evidence="8" type="ORF">SAMN02927900_03266</name>
</gene>
<feature type="transmembrane region" description="Helical" evidence="6">
    <location>
        <begin position="299"/>
        <end position="318"/>
    </location>
</feature>
<feature type="transmembrane region" description="Helical" evidence="6">
    <location>
        <begin position="102"/>
        <end position="127"/>
    </location>
</feature>
<evidence type="ECO:0000256" key="3">
    <source>
        <dbReference type="ARBA" id="ARBA00022692"/>
    </source>
</evidence>
<feature type="transmembrane region" description="Helical" evidence="6">
    <location>
        <begin position="12"/>
        <end position="34"/>
    </location>
</feature>
<reference evidence="8 9" key="1">
    <citation type="submission" date="2016-10" db="EMBL/GenBank/DDBJ databases">
        <authorList>
            <person name="de Groot N.N."/>
        </authorList>
    </citation>
    <scope>NUCLEOTIDE SEQUENCE [LARGE SCALE GENOMIC DNA]</scope>
    <source>
        <strain evidence="8 9">CGMCC 1.3401</strain>
    </source>
</reference>
<keyword evidence="4 6" id="KW-1133">Transmembrane helix</keyword>
<organism evidence="8 9">
    <name type="scientific">Rhizobium mongolense subsp. loessense</name>
    <dbReference type="NCBI Taxonomy" id="158890"/>
    <lineage>
        <taxon>Bacteria</taxon>
        <taxon>Pseudomonadati</taxon>
        <taxon>Pseudomonadota</taxon>
        <taxon>Alphaproteobacteria</taxon>
        <taxon>Hyphomicrobiales</taxon>
        <taxon>Rhizobiaceae</taxon>
        <taxon>Rhizobium/Agrobacterium group</taxon>
        <taxon>Rhizobium</taxon>
    </lineage>
</organism>
<protein>
    <submittedName>
        <fullName evidence="8">MFS transporter, DHA1 family, arabinose polymer transporter</fullName>
    </submittedName>
</protein>
<feature type="transmembrane region" description="Helical" evidence="6">
    <location>
        <begin position="330"/>
        <end position="354"/>
    </location>
</feature>
<keyword evidence="5 6" id="KW-0472">Membrane</keyword>
<evidence type="ECO:0000256" key="1">
    <source>
        <dbReference type="ARBA" id="ARBA00004651"/>
    </source>
</evidence>
<evidence type="ECO:0000259" key="7">
    <source>
        <dbReference type="PROSITE" id="PS50850"/>
    </source>
</evidence>
<feature type="transmembrane region" description="Helical" evidence="6">
    <location>
        <begin position="273"/>
        <end position="293"/>
    </location>
</feature>
<keyword evidence="3 6" id="KW-0812">Transmembrane</keyword>
<name>A0A1G4S077_9HYPH</name>
<dbReference type="GO" id="GO:0022857">
    <property type="term" value="F:transmembrane transporter activity"/>
    <property type="evidence" value="ECO:0007669"/>
    <property type="project" value="InterPro"/>
</dbReference>
<dbReference type="Proteomes" id="UP000199542">
    <property type="component" value="Unassembled WGS sequence"/>
</dbReference>
<evidence type="ECO:0000256" key="4">
    <source>
        <dbReference type="ARBA" id="ARBA00022989"/>
    </source>
</evidence>
<dbReference type="InterPro" id="IPR011701">
    <property type="entry name" value="MFS"/>
</dbReference>
<evidence type="ECO:0000313" key="8">
    <source>
        <dbReference type="EMBL" id="SCW62613.1"/>
    </source>
</evidence>
<evidence type="ECO:0000256" key="5">
    <source>
        <dbReference type="ARBA" id="ARBA00023136"/>
    </source>
</evidence>
<feature type="transmembrane region" description="Helical" evidence="6">
    <location>
        <begin position="134"/>
        <end position="153"/>
    </location>
</feature>
<dbReference type="CDD" id="cd17324">
    <property type="entry name" value="MFS_NepI_like"/>
    <property type="match status" value="1"/>
</dbReference>
<feature type="transmembrane region" description="Helical" evidence="6">
    <location>
        <begin position="360"/>
        <end position="382"/>
    </location>
</feature>
<feature type="domain" description="Major facilitator superfamily (MFS) profile" evidence="7">
    <location>
        <begin position="11"/>
        <end position="386"/>
    </location>
</feature>
<evidence type="ECO:0000256" key="2">
    <source>
        <dbReference type="ARBA" id="ARBA00022475"/>
    </source>
</evidence>
<dbReference type="InterPro" id="IPR050189">
    <property type="entry name" value="MFS_Efflux_Transporters"/>
</dbReference>
<feature type="transmembrane region" description="Helical" evidence="6">
    <location>
        <begin position="77"/>
        <end position="96"/>
    </location>
</feature>
<feature type="transmembrane region" description="Helical" evidence="6">
    <location>
        <begin position="40"/>
        <end position="65"/>
    </location>
</feature>
<sequence>MAASRSGLPIALYALAATAFCIGTTEFVIMGLLLEVGRDFGVSISAAGLLITGYALGVVVGAPLLTLATSSFPRKPVLLGLTALFILGNLLCALAADYWTLMIARVVTAFAHGAFFGVGAVVATGLVPKERQATAIAVMFTGATLANILGVPFGTYIGQAFGWRATFWAVTGIAAVAFLATAFLVPAIDAGSKRGWAAEFGAFKRKQVWLGLLMTVLGYGGVFTAFTYIAPILNEVTGFDESTVAPVLILFGAGLILGNIIGGRFADCSLMPAVTGSLAFLALVLAFLSLAQFHSATAIAAVFMLGAAAFGTVSPLQMRVLQQAEGAPSLASAANIAAFNVGNAGGAALGGVVIDSALGLQALGWIAAIVTLSGLGVALWSWTLDRSLSPRPILSGAETQVAPEPVGDQH</sequence>